<evidence type="ECO:0000313" key="2">
    <source>
        <dbReference type="EMBL" id="QHK22568.1"/>
    </source>
</evidence>
<dbReference type="AlphaFoldDB" id="A0A6P1NU40"/>
<feature type="compositionally biased region" description="Low complexity" evidence="1">
    <location>
        <begin position="48"/>
        <end position="66"/>
    </location>
</feature>
<evidence type="ECO:0000313" key="3">
    <source>
        <dbReference type="Proteomes" id="UP000464186"/>
    </source>
</evidence>
<accession>A0A6P1NU40</accession>
<keyword evidence="2" id="KW-0614">Plasmid</keyword>
<keyword evidence="3" id="KW-1185">Reference proteome</keyword>
<organism evidence="2 3">
    <name type="scientific">Pseudarthrobacter psychrotolerans</name>
    <dbReference type="NCBI Taxonomy" id="2697569"/>
    <lineage>
        <taxon>Bacteria</taxon>
        <taxon>Bacillati</taxon>
        <taxon>Actinomycetota</taxon>
        <taxon>Actinomycetes</taxon>
        <taxon>Micrococcales</taxon>
        <taxon>Micrococcaceae</taxon>
        <taxon>Pseudarthrobacter</taxon>
    </lineage>
</organism>
<dbReference type="KEGG" id="psey:GU243_23675"/>
<feature type="compositionally biased region" description="Polar residues" evidence="1">
    <location>
        <begin position="68"/>
        <end position="78"/>
    </location>
</feature>
<proteinExistence type="predicted"/>
<geneLocation type="plasmid" evidence="2 3">
    <name>unnamed1</name>
</geneLocation>
<gene>
    <name evidence="2" type="ORF">GU243_23675</name>
</gene>
<dbReference type="EMBL" id="CP047899">
    <property type="protein sequence ID" value="QHK22568.1"/>
    <property type="molecule type" value="Genomic_DNA"/>
</dbReference>
<sequence length="208" mass="21886">MTTNETTAARKPDRWAMPAAVLGAALALVFLTGCGGGPVVDVTSPPETAAQPTGTVTGTTGEPAPGNGSASASVSPPFTGNPAPPMQGQGVETAQPAWNADAESAALVAADDVMRAFTATTLTSSQWQARIKPLLTPRAQQAWSRADLKYFTATSVTGQPRLDEDRSNPYFVWASVPTNDGDYRVHLNRLEPGAPWLGDMIRPLQLKR</sequence>
<reference evidence="2 3" key="1">
    <citation type="submission" date="2020-01" db="EMBL/GenBank/DDBJ databases">
        <title>Pseudarthrobacter psychrotolerans sp. nov., isolated from antarctic soil.</title>
        <authorList>
            <person name="Shin Y."/>
            <person name="Park W."/>
        </authorList>
    </citation>
    <scope>NUCLEOTIDE SEQUENCE [LARGE SCALE GENOMIC DNA]</scope>
    <source>
        <strain evidence="2 3">YJ56</strain>
        <plasmid evidence="2 3">unnamed1</plasmid>
    </source>
</reference>
<evidence type="ECO:0008006" key="4">
    <source>
        <dbReference type="Google" id="ProtNLM"/>
    </source>
</evidence>
<protein>
    <recommendedName>
        <fullName evidence="4">DUF4019 domain-containing protein</fullName>
    </recommendedName>
</protein>
<evidence type="ECO:0000256" key="1">
    <source>
        <dbReference type="SAM" id="MobiDB-lite"/>
    </source>
</evidence>
<dbReference type="Proteomes" id="UP000464186">
    <property type="component" value="Plasmid unnamed1"/>
</dbReference>
<name>A0A6P1NU40_9MICC</name>
<feature type="region of interest" description="Disordered" evidence="1">
    <location>
        <begin position="42"/>
        <end position="96"/>
    </location>
</feature>